<dbReference type="SUPFAM" id="SSF55920">
    <property type="entry name" value="Creatinase/aminopeptidase"/>
    <property type="match status" value="1"/>
</dbReference>
<gene>
    <name evidence="2" type="ORF">ETD85_12005</name>
</gene>
<comment type="caution">
    <text evidence="2">The sequence shown here is derived from an EMBL/GenBank/DDBJ whole genome shotgun (WGS) entry which is preliminary data.</text>
</comment>
<dbReference type="OrthoDB" id="9761809at2"/>
<dbReference type="AlphaFoldDB" id="A0A5S4GTZ4"/>
<dbReference type="RefSeq" id="WP_138689742.1">
    <property type="nucleotide sequence ID" value="NZ_JBHSAZ010000089.1"/>
</dbReference>
<evidence type="ECO:0000313" key="3">
    <source>
        <dbReference type="Proteomes" id="UP000306628"/>
    </source>
</evidence>
<dbReference type="Gene3D" id="3.40.350.10">
    <property type="entry name" value="Creatinase/prolidase N-terminal domain"/>
    <property type="match status" value="1"/>
</dbReference>
<dbReference type="Gene3D" id="3.90.230.10">
    <property type="entry name" value="Creatinase/methionine aminopeptidase superfamily"/>
    <property type="match status" value="1"/>
</dbReference>
<keyword evidence="3" id="KW-1185">Reference proteome</keyword>
<dbReference type="InterPro" id="IPR050659">
    <property type="entry name" value="Peptidase_M24B"/>
</dbReference>
<dbReference type="CDD" id="cd01066">
    <property type="entry name" value="APP_MetAP"/>
    <property type="match status" value="1"/>
</dbReference>
<dbReference type="Proteomes" id="UP000306628">
    <property type="component" value="Unassembled WGS sequence"/>
</dbReference>
<dbReference type="PANTHER" id="PTHR46112:SF2">
    <property type="entry name" value="XAA-PRO AMINOPEPTIDASE P-RELATED"/>
    <property type="match status" value="1"/>
</dbReference>
<sequence>MRETAGDAPRSPASGELLLEPEGYAPADGFRLPLEWSKGRAAALLSAVDPDRRTDVLLVDPWNIVYYTGLWALTTERLLAVVLPADGGPPVWFYPYLDHELVTTWWYGDGESYFDVPDSPHGSPRAGVAVAAPGVPPWQWLVDHLARRGHLGRLATDTALPESALRVHGVAQPAHVGTVCLRQRMSKTPEELALATRAYRYFDEVHAWARDRLLQREPGLTDSRLRLEMTGWITDRIMADHGPGRAPHTTVGINVDLGWVRAGAVTGYPHPNQARYAVIQDSRTIQISGIIQIGGCGGELYRPYLLRPPTPFEAELWTVTRDTCLLLKDALRAGRTGGEVAQDVHRFQIAAGVQEYVATRPSHGQGMEGHQPPYISLGETTVLEPGMCFSVEPGLYDPAGGFGVNFSDTFVVQPDGPARQLSRLPWSEDWCWLGQP</sequence>
<keyword evidence="2" id="KW-0378">Hydrolase</keyword>
<evidence type="ECO:0000313" key="2">
    <source>
        <dbReference type="EMBL" id="TMR35944.1"/>
    </source>
</evidence>
<dbReference type="PANTHER" id="PTHR46112">
    <property type="entry name" value="AMINOPEPTIDASE"/>
    <property type="match status" value="1"/>
</dbReference>
<evidence type="ECO:0000259" key="1">
    <source>
        <dbReference type="Pfam" id="PF00557"/>
    </source>
</evidence>
<dbReference type="InterPro" id="IPR036005">
    <property type="entry name" value="Creatinase/aminopeptidase-like"/>
</dbReference>
<dbReference type="GO" id="GO:0004177">
    <property type="term" value="F:aminopeptidase activity"/>
    <property type="evidence" value="ECO:0007669"/>
    <property type="project" value="UniProtKB-KW"/>
</dbReference>
<name>A0A5S4GTZ4_9ACTN</name>
<accession>A0A5S4GTZ4</accession>
<dbReference type="InterPro" id="IPR029149">
    <property type="entry name" value="Creatin/AminoP/Spt16_N"/>
</dbReference>
<keyword evidence="2" id="KW-0031">Aminopeptidase</keyword>
<keyword evidence="2" id="KW-0645">Protease</keyword>
<dbReference type="InterPro" id="IPR000994">
    <property type="entry name" value="Pept_M24"/>
</dbReference>
<protein>
    <submittedName>
        <fullName evidence="2">Aminopeptidase P family protein</fullName>
    </submittedName>
</protein>
<proteinExistence type="predicted"/>
<reference evidence="2 3" key="1">
    <citation type="submission" date="2019-05" db="EMBL/GenBank/DDBJ databases">
        <title>Draft genome sequence of Nonomuraea zeae DSM 100528.</title>
        <authorList>
            <person name="Saricaoglu S."/>
            <person name="Isik K."/>
        </authorList>
    </citation>
    <scope>NUCLEOTIDE SEQUENCE [LARGE SCALE GENOMIC DNA]</scope>
    <source>
        <strain evidence="2 3">DSM 100528</strain>
    </source>
</reference>
<dbReference type="EMBL" id="VCKX01000028">
    <property type="protein sequence ID" value="TMR35944.1"/>
    <property type="molecule type" value="Genomic_DNA"/>
</dbReference>
<feature type="domain" description="Peptidase M24" evidence="1">
    <location>
        <begin position="199"/>
        <end position="413"/>
    </location>
</feature>
<organism evidence="2 3">
    <name type="scientific">Nonomuraea zeae</name>
    <dbReference type="NCBI Taxonomy" id="1642303"/>
    <lineage>
        <taxon>Bacteria</taxon>
        <taxon>Bacillati</taxon>
        <taxon>Actinomycetota</taxon>
        <taxon>Actinomycetes</taxon>
        <taxon>Streptosporangiales</taxon>
        <taxon>Streptosporangiaceae</taxon>
        <taxon>Nonomuraea</taxon>
    </lineage>
</organism>
<dbReference type="SUPFAM" id="SSF53092">
    <property type="entry name" value="Creatinase/prolidase N-terminal domain"/>
    <property type="match status" value="1"/>
</dbReference>
<dbReference type="Pfam" id="PF00557">
    <property type="entry name" value="Peptidase_M24"/>
    <property type="match status" value="1"/>
</dbReference>